<reference evidence="1" key="2">
    <citation type="journal article" date="2015" name="Data Brief">
        <title>Shoot transcriptome of the giant reed, Arundo donax.</title>
        <authorList>
            <person name="Barrero R.A."/>
            <person name="Guerrero F.D."/>
            <person name="Moolhuijzen P."/>
            <person name="Goolsby J.A."/>
            <person name="Tidwell J."/>
            <person name="Bellgard S.E."/>
            <person name="Bellgard M.I."/>
        </authorList>
    </citation>
    <scope>NUCLEOTIDE SEQUENCE</scope>
    <source>
        <tissue evidence="1">Shoot tissue taken approximately 20 cm above the soil surface</tissue>
    </source>
</reference>
<dbReference type="AlphaFoldDB" id="A0A0A9E4F9"/>
<dbReference type="EMBL" id="GBRH01202934">
    <property type="protein sequence ID" value="JAD94961.1"/>
    <property type="molecule type" value="Transcribed_RNA"/>
</dbReference>
<evidence type="ECO:0000313" key="1">
    <source>
        <dbReference type="EMBL" id="JAD94961.1"/>
    </source>
</evidence>
<name>A0A0A9E4F9_ARUDO</name>
<organism evidence="1">
    <name type="scientific">Arundo donax</name>
    <name type="common">Giant reed</name>
    <name type="synonym">Donax arundinaceus</name>
    <dbReference type="NCBI Taxonomy" id="35708"/>
    <lineage>
        <taxon>Eukaryota</taxon>
        <taxon>Viridiplantae</taxon>
        <taxon>Streptophyta</taxon>
        <taxon>Embryophyta</taxon>
        <taxon>Tracheophyta</taxon>
        <taxon>Spermatophyta</taxon>
        <taxon>Magnoliopsida</taxon>
        <taxon>Liliopsida</taxon>
        <taxon>Poales</taxon>
        <taxon>Poaceae</taxon>
        <taxon>PACMAD clade</taxon>
        <taxon>Arundinoideae</taxon>
        <taxon>Arundineae</taxon>
        <taxon>Arundo</taxon>
    </lineage>
</organism>
<reference evidence="1" key="1">
    <citation type="submission" date="2014-09" db="EMBL/GenBank/DDBJ databases">
        <authorList>
            <person name="Magalhaes I.L.F."/>
            <person name="Oliveira U."/>
            <person name="Santos F.R."/>
            <person name="Vidigal T.H.D.A."/>
            <person name="Brescovit A.D."/>
            <person name="Santos A.J."/>
        </authorList>
    </citation>
    <scope>NUCLEOTIDE SEQUENCE</scope>
    <source>
        <tissue evidence="1">Shoot tissue taken approximately 20 cm above the soil surface</tissue>
    </source>
</reference>
<sequence>MERPVVAPTDQSSGIGDLDLSGCRCGWQRGGDGICGGGGGWASGGRRLDLTEVPAEAFVVASRGCRGCLAASRRLHRWQRGGGGGMGSLMKVAHPRGCAWSSRGRRWSRGSSVVATTRSRSDDWDGTVEQGAQRGDVPVGGDLRGLGADLRGLSAQVVAQQLEHRCDAAESTESSLGRRSRERDLLLLEVVVEGKTSFPCGRLFVELSTCCLHINCWCGFDLFYGCG</sequence>
<protein>
    <submittedName>
        <fullName evidence="1">Uncharacterized protein</fullName>
    </submittedName>
</protein>
<accession>A0A0A9E4F9</accession>
<proteinExistence type="predicted"/>